<keyword evidence="1" id="KW-0812">Transmembrane</keyword>
<feature type="transmembrane region" description="Helical" evidence="1">
    <location>
        <begin position="53"/>
        <end position="71"/>
    </location>
</feature>
<reference evidence="3" key="2">
    <citation type="submission" date="2020-09" db="EMBL/GenBank/DDBJ databases">
        <authorList>
            <person name="Sun Q."/>
            <person name="Ohkuma M."/>
        </authorList>
    </citation>
    <scope>NUCLEOTIDE SEQUENCE</scope>
    <source>
        <strain evidence="3">JCM 3091</strain>
    </source>
</reference>
<sequence length="151" mass="16123">MTAPPEQVRLRPQRARLVCRLLAAAVFAVFAGVATVLRTPVNEGPATFGVADQVAMVLLGALGAAAILGLTRPRVVADGAGIRVRNLVGGYTLSWSVVRAVRFRAGAPWASLELHDDDLVPMMAIQAVDKQYAVDGLRRLRTLHETATTAR</sequence>
<evidence type="ECO:0000313" key="3">
    <source>
        <dbReference type="EMBL" id="GGK25057.1"/>
    </source>
</evidence>
<dbReference type="Pfam" id="PF10756">
    <property type="entry name" value="bPH_6"/>
    <property type="match status" value="1"/>
</dbReference>
<evidence type="ECO:0000313" key="4">
    <source>
        <dbReference type="Proteomes" id="UP000662200"/>
    </source>
</evidence>
<evidence type="ECO:0000259" key="2">
    <source>
        <dbReference type="Pfam" id="PF10756"/>
    </source>
</evidence>
<feature type="domain" description="Low molecular weight protein antigen 6 PH" evidence="2">
    <location>
        <begin position="72"/>
        <end position="141"/>
    </location>
</feature>
<proteinExistence type="predicted"/>
<dbReference type="Proteomes" id="UP000662200">
    <property type="component" value="Unassembled WGS sequence"/>
</dbReference>
<keyword evidence="1" id="KW-1133">Transmembrane helix</keyword>
<dbReference type="AlphaFoldDB" id="A0A8J3BP36"/>
<keyword evidence="4" id="KW-1185">Reference proteome</keyword>
<dbReference type="RefSeq" id="WP_189113915.1">
    <property type="nucleotide sequence ID" value="NZ_BMQC01000005.1"/>
</dbReference>
<dbReference type="EMBL" id="BMQC01000005">
    <property type="protein sequence ID" value="GGK25057.1"/>
    <property type="molecule type" value="Genomic_DNA"/>
</dbReference>
<accession>A0A8J3BP36</accession>
<reference evidence="3" key="1">
    <citation type="journal article" date="2014" name="Int. J. Syst. Evol. Microbiol.">
        <title>Complete genome sequence of Corynebacterium casei LMG S-19264T (=DSM 44701T), isolated from a smear-ripened cheese.</title>
        <authorList>
            <consortium name="US DOE Joint Genome Institute (JGI-PGF)"/>
            <person name="Walter F."/>
            <person name="Albersmeier A."/>
            <person name="Kalinowski J."/>
            <person name="Ruckert C."/>
        </authorList>
    </citation>
    <scope>NUCLEOTIDE SEQUENCE</scope>
    <source>
        <strain evidence="3">JCM 3091</strain>
    </source>
</reference>
<gene>
    <name evidence="3" type="ORF">GCM10010124_16990</name>
</gene>
<evidence type="ECO:0000256" key="1">
    <source>
        <dbReference type="SAM" id="Phobius"/>
    </source>
</evidence>
<protein>
    <submittedName>
        <fullName evidence="3">Membrane protein</fullName>
    </submittedName>
</protein>
<name>A0A8J3BP36_9ACTN</name>
<keyword evidence="1" id="KW-0472">Membrane</keyword>
<organism evidence="3 4">
    <name type="scientific">Pilimelia terevasa</name>
    <dbReference type="NCBI Taxonomy" id="53372"/>
    <lineage>
        <taxon>Bacteria</taxon>
        <taxon>Bacillati</taxon>
        <taxon>Actinomycetota</taxon>
        <taxon>Actinomycetes</taxon>
        <taxon>Micromonosporales</taxon>
        <taxon>Micromonosporaceae</taxon>
        <taxon>Pilimelia</taxon>
    </lineage>
</organism>
<feature type="transmembrane region" description="Helical" evidence="1">
    <location>
        <begin position="21"/>
        <end position="41"/>
    </location>
</feature>
<dbReference type="InterPro" id="IPR019692">
    <property type="entry name" value="CFP-6_PH"/>
</dbReference>
<comment type="caution">
    <text evidence="3">The sequence shown here is derived from an EMBL/GenBank/DDBJ whole genome shotgun (WGS) entry which is preliminary data.</text>
</comment>